<dbReference type="InterPro" id="IPR036366">
    <property type="entry name" value="PGBDSf"/>
</dbReference>
<protein>
    <recommendedName>
        <fullName evidence="1">Peptidoglycan binding-like domain-containing protein</fullName>
    </recommendedName>
</protein>
<comment type="caution">
    <text evidence="2">The sequence shown here is derived from an EMBL/GenBank/DDBJ whole genome shotgun (WGS) entry which is preliminary data.</text>
</comment>
<gene>
    <name evidence="2" type="ORF">LCGC14_2273740</name>
</gene>
<sequence length="104" mass="11402">MKTLRERVSGPEVTSWQKFLGMDDADGIFGPQTQATTAHWQTEHGLLPDGIVGLRTLVAVGWHHITHLGNLAAADTRTVAELKQENIGLHSTVCSLEEALENFQ</sequence>
<feature type="domain" description="Peptidoglycan binding-like" evidence="1">
    <location>
        <begin position="23"/>
        <end position="59"/>
    </location>
</feature>
<evidence type="ECO:0000313" key="2">
    <source>
        <dbReference type="EMBL" id="KKL53604.1"/>
    </source>
</evidence>
<dbReference type="Gene3D" id="1.10.101.10">
    <property type="entry name" value="PGBD-like superfamily/PGBD"/>
    <property type="match status" value="1"/>
</dbReference>
<name>A0A0F9CWC1_9ZZZZ</name>
<dbReference type="InterPro" id="IPR036365">
    <property type="entry name" value="PGBD-like_sf"/>
</dbReference>
<dbReference type="Pfam" id="PF01471">
    <property type="entry name" value="PG_binding_1"/>
    <property type="match status" value="1"/>
</dbReference>
<dbReference type="InterPro" id="IPR002477">
    <property type="entry name" value="Peptidoglycan-bd-like"/>
</dbReference>
<accession>A0A0F9CWC1</accession>
<dbReference type="SUPFAM" id="SSF47090">
    <property type="entry name" value="PGBD-like"/>
    <property type="match status" value="1"/>
</dbReference>
<dbReference type="EMBL" id="LAZR01031489">
    <property type="protein sequence ID" value="KKL53604.1"/>
    <property type="molecule type" value="Genomic_DNA"/>
</dbReference>
<dbReference type="AlphaFoldDB" id="A0A0F9CWC1"/>
<evidence type="ECO:0000259" key="1">
    <source>
        <dbReference type="Pfam" id="PF01471"/>
    </source>
</evidence>
<reference evidence="2" key="1">
    <citation type="journal article" date="2015" name="Nature">
        <title>Complex archaea that bridge the gap between prokaryotes and eukaryotes.</title>
        <authorList>
            <person name="Spang A."/>
            <person name="Saw J.H."/>
            <person name="Jorgensen S.L."/>
            <person name="Zaremba-Niedzwiedzka K."/>
            <person name="Martijn J."/>
            <person name="Lind A.E."/>
            <person name="van Eijk R."/>
            <person name="Schleper C."/>
            <person name="Guy L."/>
            <person name="Ettema T.J."/>
        </authorList>
    </citation>
    <scope>NUCLEOTIDE SEQUENCE</scope>
</reference>
<proteinExistence type="predicted"/>
<organism evidence="2">
    <name type="scientific">marine sediment metagenome</name>
    <dbReference type="NCBI Taxonomy" id="412755"/>
    <lineage>
        <taxon>unclassified sequences</taxon>
        <taxon>metagenomes</taxon>
        <taxon>ecological metagenomes</taxon>
    </lineage>
</organism>